<keyword evidence="10" id="KW-0547">Nucleotide-binding</keyword>
<dbReference type="GO" id="GO:0009881">
    <property type="term" value="F:photoreceptor activity"/>
    <property type="evidence" value="ECO:0007669"/>
    <property type="project" value="UniProtKB-KW"/>
</dbReference>
<sequence length="452" mass="49411">MAEAPVRLERLERAMRAAEIGVWDWDLVTDAFDYSPSARDIFGLPPEGRLSIEDIRALVHPEDSEATRAATGRVLDPLLRSTETYTYRIRRGDTGDRRWIRARGLAEFSGDGPDARAVRFTGTVEDITEAEETRRALAISEARLRIALDAAAMAVWDLDIESDTLVAGPELKRLYGFPEDSDPTPADLRATYAPGEAERLERENAEAMARGDTSIQTRVRHVLGDGTERVLTVRAALAPDDGSGRRRAIGVVFDVTDQVANEERLATIARELRHRMKNMVTMAGVLAGRTWPRDEAHATYVDRLRAMGASADLMFGAEDGLSVPLVDIVDRILAPFRRPGSDGIAMDGPDMTLPERTASGLAMVLHELGTNATKHGALSRNGGEVRVAWRETPRGLRLHWTERGGPTVCPPAGDGFGMVLLRRAALPSPHEVSVTFDPAGLSATIDVVLQPM</sequence>
<dbReference type="Gene3D" id="3.30.450.20">
    <property type="entry name" value="PAS domain"/>
    <property type="match status" value="2"/>
</dbReference>
<keyword evidence="15" id="KW-0675">Receptor</keyword>
<dbReference type="CDD" id="cd00130">
    <property type="entry name" value="PAS"/>
    <property type="match status" value="1"/>
</dbReference>
<dbReference type="InterPro" id="IPR001610">
    <property type="entry name" value="PAC"/>
</dbReference>
<evidence type="ECO:0000256" key="12">
    <source>
        <dbReference type="ARBA" id="ARBA00022840"/>
    </source>
</evidence>
<dbReference type="InterPro" id="IPR036890">
    <property type="entry name" value="HATPase_C_sf"/>
</dbReference>
<comment type="catalytic activity">
    <reaction evidence="1">
        <text>ATP + protein L-histidine = ADP + protein N-phospho-L-histidine.</text>
        <dbReference type="EC" id="2.7.13.3"/>
    </reaction>
</comment>
<keyword evidence="13" id="KW-0157">Chromophore</keyword>
<keyword evidence="6" id="KW-0285">Flavoprotein</keyword>
<keyword evidence="3" id="KW-0600">Photoreceptor protein</keyword>
<dbReference type="eggNOG" id="COG2202">
    <property type="taxonomic scope" value="Bacteria"/>
</dbReference>
<dbReference type="Pfam" id="PF07536">
    <property type="entry name" value="HWE_HK"/>
    <property type="match status" value="1"/>
</dbReference>
<keyword evidence="9" id="KW-0677">Repeat</keyword>
<dbReference type="Gene3D" id="3.30.565.10">
    <property type="entry name" value="Histidine kinase-like ATPase, C-terminal domain"/>
    <property type="match status" value="1"/>
</dbReference>
<evidence type="ECO:0000256" key="15">
    <source>
        <dbReference type="ARBA" id="ARBA00023170"/>
    </source>
</evidence>
<dbReference type="InterPro" id="IPR000700">
    <property type="entry name" value="PAS-assoc_C"/>
</dbReference>
<dbReference type="InterPro" id="IPR013655">
    <property type="entry name" value="PAS_fold_3"/>
</dbReference>
<feature type="domain" description="PAC" evidence="17">
    <location>
        <begin position="83"/>
        <end position="139"/>
    </location>
</feature>
<evidence type="ECO:0000256" key="6">
    <source>
        <dbReference type="ARBA" id="ARBA00022630"/>
    </source>
</evidence>
<dbReference type="Proteomes" id="UP000035100">
    <property type="component" value="Unassembled WGS sequence"/>
</dbReference>
<dbReference type="Pfam" id="PF08447">
    <property type="entry name" value="PAS_3"/>
    <property type="match status" value="1"/>
</dbReference>
<accession>A0A0D0QJU1</accession>
<gene>
    <name evidence="18" type="ORF">Wenmar_00047</name>
</gene>
<evidence type="ECO:0000256" key="7">
    <source>
        <dbReference type="ARBA" id="ARBA00022643"/>
    </source>
</evidence>
<dbReference type="InterPro" id="IPR011102">
    <property type="entry name" value="Sig_transdc_His_kinase_HWE"/>
</dbReference>
<dbReference type="SUPFAM" id="SSF55785">
    <property type="entry name" value="PYP-like sensor domain (PAS domain)"/>
    <property type="match status" value="2"/>
</dbReference>
<evidence type="ECO:0000256" key="1">
    <source>
        <dbReference type="ARBA" id="ARBA00000085"/>
    </source>
</evidence>
<dbReference type="PROSITE" id="PS50113">
    <property type="entry name" value="PAC"/>
    <property type="match status" value="2"/>
</dbReference>
<dbReference type="SMART" id="SM00911">
    <property type="entry name" value="HWE_HK"/>
    <property type="match status" value="1"/>
</dbReference>
<dbReference type="SMART" id="SM00086">
    <property type="entry name" value="PAC"/>
    <property type="match status" value="2"/>
</dbReference>
<feature type="domain" description="PAS" evidence="16">
    <location>
        <begin position="7"/>
        <end position="82"/>
    </location>
</feature>
<dbReference type="AlphaFoldDB" id="A0A0D0QJU1"/>
<evidence type="ECO:0000256" key="5">
    <source>
        <dbReference type="ARBA" id="ARBA00022606"/>
    </source>
</evidence>
<dbReference type="PANTHER" id="PTHR41523:SF7">
    <property type="entry name" value="HISTIDINE KINASE"/>
    <property type="match status" value="1"/>
</dbReference>
<evidence type="ECO:0000256" key="10">
    <source>
        <dbReference type="ARBA" id="ARBA00022741"/>
    </source>
</evidence>
<evidence type="ECO:0000256" key="3">
    <source>
        <dbReference type="ARBA" id="ARBA00022543"/>
    </source>
</evidence>
<feature type="domain" description="PAS" evidence="16">
    <location>
        <begin position="140"/>
        <end position="211"/>
    </location>
</feature>
<keyword evidence="8" id="KW-0808">Transferase</keyword>
<dbReference type="GO" id="GO:0005524">
    <property type="term" value="F:ATP binding"/>
    <property type="evidence" value="ECO:0007669"/>
    <property type="project" value="UniProtKB-KW"/>
</dbReference>
<evidence type="ECO:0000256" key="13">
    <source>
        <dbReference type="ARBA" id="ARBA00022991"/>
    </source>
</evidence>
<dbReference type="InterPro" id="IPR000014">
    <property type="entry name" value="PAS"/>
</dbReference>
<dbReference type="STRING" id="1123501.Wenmar_00047"/>
<dbReference type="PANTHER" id="PTHR41523">
    <property type="entry name" value="TWO-COMPONENT SYSTEM SENSOR PROTEIN"/>
    <property type="match status" value="1"/>
</dbReference>
<feature type="domain" description="PAC" evidence="17">
    <location>
        <begin position="213"/>
        <end position="267"/>
    </location>
</feature>
<evidence type="ECO:0000256" key="4">
    <source>
        <dbReference type="ARBA" id="ARBA00022553"/>
    </source>
</evidence>
<name>A0A0D0QJU1_9RHOB</name>
<evidence type="ECO:0000259" key="16">
    <source>
        <dbReference type="PROSITE" id="PS50112"/>
    </source>
</evidence>
<protein>
    <recommendedName>
        <fullName evidence="2">histidine kinase</fullName>
        <ecNumber evidence="2">2.7.13.3</ecNumber>
    </recommendedName>
</protein>
<keyword evidence="14" id="KW-0843">Virulence</keyword>
<keyword evidence="4" id="KW-0597">Phosphoprotein</keyword>
<evidence type="ECO:0000313" key="19">
    <source>
        <dbReference type="Proteomes" id="UP000035100"/>
    </source>
</evidence>
<dbReference type="InterPro" id="IPR035965">
    <property type="entry name" value="PAS-like_dom_sf"/>
</dbReference>
<dbReference type="PROSITE" id="PS50112">
    <property type="entry name" value="PAS"/>
    <property type="match status" value="2"/>
</dbReference>
<keyword evidence="12" id="KW-0067">ATP-binding</keyword>
<evidence type="ECO:0000259" key="17">
    <source>
        <dbReference type="PROSITE" id="PS50113"/>
    </source>
</evidence>
<dbReference type="Gene3D" id="2.10.70.100">
    <property type="match status" value="1"/>
</dbReference>
<dbReference type="eggNOG" id="COG3920">
    <property type="taxonomic scope" value="Bacteria"/>
</dbReference>
<evidence type="ECO:0000256" key="14">
    <source>
        <dbReference type="ARBA" id="ARBA00023026"/>
    </source>
</evidence>
<evidence type="ECO:0000256" key="9">
    <source>
        <dbReference type="ARBA" id="ARBA00022737"/>
    </source>
</evidence>
<evidence type="ECO:0000313" key="18">
    <source>
        <dbReference type="EMBL" id="KIQ71278.1"/>
    </source>
</evidence>
<dbReference type="SMART" id="SM00091">
    <property type="entry name" value="PAS"/>
    <property type="match status" value="2"/>
</dbReference>
<evidence type="ECO:0000256" key="8">
    <source>
        <dbReference type="ARBA" id="ARBA00022679"/>
    </source>
</evidence>
<keyword evidence="19" id="KW-1185">Reference proteome</keyword>
<keyword evidence="11" id="KW-0418">Kinase</keyword>
<evidence type="ECO:0000256" key="11">
    <source>
        <dbReference type="ARBA" id="ARBA00022777"/>
    </source>
</evidence>
<dbReference type="EC" id="2.7.13.3" evidence="2"/>
<organism evidence="18 19">
    <name type="scientific">Wenxinia marina DSM 24838</name>
    <dbReference type="NCBI Taxonomy" id="1123501"/>
    <lineage>
        <taxon>Bacteria</taxon>
        <taxon>Pseudomonadati</taxon>
        <taxon>Pseudomonadota</taxon>
        <taxon>Alphaproteobacteria</taxon>
        <taxon>Rhodobacterales</taxon>
        <taxon>Roseobacteraceae</taxon>
        <taxon>Wenxinia</taxon>
    </lineage>
</organism>
<dbReference type="NCBIfam" id="TIGR00229">
    <property type="entry name" value="sensory_box"/>
    <property type="match status" value="1"/>
</dbReference>
<comment type="caution">
    <text evidence="18">The sequence shown here is derived from an EMBL/GenBank/DDBJ whole genome shotgun (WGS) entry which is preliminary data.</text>
</comment>
<keyword evidence="5" id="KW-0716">Sensory transduction</keyword>
<proteinExistence type="predicted"/>
<dbReference type="GO" id="GO:0004673">
    <property type="term" value="F:protein histidine kinase activity"/>
    <property type="evidence" value="ECO:0007669"/>
    <property type="project" value="UniProtKB-EC"/>
</dbReference>
<keyword evidence="7" id="KW-0288">FMN</keyword>
<evidence type="ECO:0000256" key="2">
    <source>
        <dbReference type="ARBA" id="ARBA00012438"/>
    </source>
</evidence>
<reference evidence="18 19" key="1">
    <citation type="submission" date="2013-01" db="EMBL/GenBank/DDBJ databases">
        <authorList>
            <person name="Fiebig A."/>
            <person name="Goeker M."/>
            <person name="Klenk H.-P.P."/>
        </authorList>
    </citation>
    <scope>NUCLEOTIDE SEQUENCE [LARGE SCALE GENOMIC DNA]</scope>
    <source>
        <strain evidence="18 19">DSM 24838</strain>
    </source>
</reference>
<dbReference type="EMBL" id="AONG01000002">
    <property type="protein sequence ID" value="KIQ71278.1"/>
    <property type="molecule type" value="Genomic_DNA"/>
</dbReference>